<feature type="region of interest" description="Disordered" evidence="1">
    <location>
        <begin position="335"/>
        <end position="403"/>
    </location>
</feature>
<dbReference type="InterPro" id="IPR053793">
    <property type="entry name" value="PB1-like"/>
</dbReference>
<dbReference type="PANTHER" id="PTHR31066">
    <property type="entry name" value="OS05G0427100 PROTEIN-RELATED"/>
    <property type="match status" value="1"/>
</dbReference>
<name>A0ABR1ZNA0_9ROSI</name>
<feature type="region of interest" description="Disordered" evidence="1">
    <location>
        <begin position="659"/>
        <end position="679"/>
    </location>
</feature>
<accession>A0ABR1ZNA0</accession>
<dbReference type="PROSITE" id="PS51745">
    <property type="entry name" value="PB1"/>
    <property type="match status" value="1"/>
</dbReference>
<feature type="region of interest" description="Disordered" evidence="1">
    <location>
        <begin position="1"/>
        <end position="34"/>
    </location>
</feature>
<dbReference type="InterPro" id="IPR053198">
    <property type="entry name" value="Gynoecium_Dev_Regulator"/>
</dbReference>
<feature type="compositionally biased region" description="Polar residues" evidence="1">
    <location>
        <begin position="9"/>
        <end position="20"/>
    </location>
</feature>
<protein>
    <recommendedName>
        <fullName evidence="2">PB1 domain-containing protein</fullName>
    </recommendedName>
</protein>
<evidence type="ECO:0000256" key="1">
    <source>
        <dbReference type="SAM" id="MobiDB-lite"/>
    </source>
</evidence>
<proteinExistence type="predicted"/>
<evidence type="ECO:0000313" key="3">
    <source>
        <dbReference type="EMBL" id="KAK8482100.1"/>
    </source>
</evidence>
<dbReference type="Gene3D" id="3.10.20.90">
    <property type="entry name" value="Phosphatidylinositol 3-kinase Catalytic Subunit, Chain A, domain 1"/>
    <property type="match status" value="1"/>
</dbReference>
<feature type="compositionally biased region" description="Low complexity" evidence="1">
    <location>
        <begin position="391"/>
        <end position="403"/>
    </location>
</feature>
<dbReference type="SMART" id="SM00666">
    <property type="entry name" value="PB1"/>
    <property type="match status" value="1"/>
</dbReference>
<reference evidence="3 4" key="1">
    <citation type="journal article" date="2024" name="G3 (Bethesda)">
        <title>Genome assembly of Hibiscus sabdariffa L. provides insights into metabolisms of medicinal natural products.</title>
        <authorList>
            <person name="Kim T."/>
        </authorList>
    </citation>
    <scope>NUCLEOTIDE SEQUENCE [LARGE SCALE GENOMIC DNA]</scope>
    <source>
        <strain evidence="3">TK-2024</strain>
        <tissue evidence="3">Old leaves</tissue>
    </source>
</reference>
<gene>
    <name evidence="3" type="ORF">V6N11_066679</name>
</gene>
<dbReference type="PANTHER" id="PTHR31066:SF68">
    <property type="entry name" value="SERINE_THREONINE-PROTEIN KINASE YAKA-RELATED"/>
    <property type="match status" value="1"/>
</dbReference>
<organism evidence="3 4">
    <name type="scientific">Hibiscus sabdariffa</name>
    <name type="common">roselle</name>
    <dbReference type="NCBI Taxonomy" id="183260"/>
    <lineage>
        <taxon>Eukaryota</taxon>
        <taxon>Viridiplantae</taxon>
        <taxon>Streptophyta</taxon>
        <taxon>Embryophyta</taxon>
        <taxon>Tracheophyta</taxon>
        <taxon>Spermatophyta</taxon>
        <taxon>Magnoliopsida</taxon>
        <taxon>eudicotyledons</taxon>
        <taxon>Gunneridae</taxon>
        <taxon>Pentapetalae</taxon>
        <taxon>rosids</taxon>
        <taxon>malvids</taxon>
        <taxon>Malvales</taxon>
        <taxon>Malvaceae</taxon>
        <taxon>Malvoideae</taxon>
        <taxon>Hibiscus</taxon>
    </lineage>
</organism>
<comment type="caution">
    <text evidence="3">The sequence shown here is derived from an EMBL/GenBank/DDBJ whole genome shotgun (WGS) entry which is preliminary data.</text>
</comment>
<dbReference type="Pfam" id="PF00564">
    <property type="entry name" value="PB1"/>
    <property type="match status" value="1"/>
</dbReference>
<evidence type="ECO:0000313" key="4">
    <source>
        <dbReference type="Proteomes" id="UP001396334"/>
    </source>
</evidence>
<dbReference type="SUPFAM" id="SSF54277">
    <property type="entry name" value="CAD &amp; PB1 domains"/>
    <property type="match status" value="1"/>
</dbReference>
<dbReference type="EMBL" id="JBBPBN010000815">
    <property type="protein sequence ID" value="KAK8482100.1"/>
    <property type="molecule type" value="Genomic_DNA"/>
</dbReference>
<dbReference type="Proteomes" id="UP001396334">
    <property type="component" value="Unassembled WGS sequence"/>
</dbReference>
<keyword evidence="4" id="KW-1185">Reference proteome</keyword>
<feature type="compositionally biased region" description="Low complexity" evidence="1">
    <location>
        <begin position="264"/>
        <end position="276"/>
    </location>
</feature>
<sequence>MFRRLTIKPPSQSQASTPKQETVPPMDPPPLPAVAATSVHLNYPDSIESSPRSHNDNTYDDLLPAVPGARLRLMCSFGGHIIPRPHDKSLCYVGGETRIVAVDRHCSLSALCTRLSRALLNGRSFTLKYQLPNEDLDSLVSVATDEDLENMIEEYDRLTAPSVLSTPSRIRLFLFFDKPDTAASMGPLLNDAKSETWFVDALNGSGLVPRGDSDTATIQTLLNLDGEFEADEGAEEPNKQIKHINAVQEVQCSLHDSPMAEKTSSFGSSSSSPSMSNLPPIRVRMDHDGHGGPKVQEQRLGIDEQFARIGFATNSNIHKQDDCYGAAAVPSLPPQPVSVAAPRAGGSSDNLNRILSDDERSDQGVPVSFRRPPLPLQPVQQKASGTYNLPSPDSVASDSSISSFSKPMYHQDQIHVAAASLNTNADSSIPSSQIQIPQIQDSYSFSSQLDQHQHHPQQQFVQDNIRYVPHQTAPATPMPMSSFYPVYAPPLQQQLHHPADQQYPAVYVMQPQPYMSMQSNTGVVSMKSNASDASIMAPSRPLATPSPSVASVSAAYKETVPPIYPTSTASLAKPEMTATMYRTAVPPTHQVVQVQQPYVGFSQMQHPPQSPAVTHTTNYIYEYPNPTQDQMYYAQQQVPQLPPQYQTLTPAAAAAALADASKQLPTDSSNQQIRISQPL</sequence>
<dbReference type="CDD" id="cd06410">
    <property type="entry name" value="PB1_UP2"/>
    <property type="match status" value="1"/>
</dbReference>
<feature type="compositionally biased region" description="Basic and acidic residues" evidence="1">
    <location>
        <begin position="283"/>
        <end position="295"/>
    </location>
</feature>
<feature type="compositionally biased region" description="Polar residues" evidence="1">
    <location>
        <begin position="663"/>
        <end position="679"/>
    </location>
</feature>
<feature type="region of interest" description="Disordered" evidence="1">
    <location>
        <begin position="258"/>
        <end position="295"/>
    </location>
</feature>
<dbReference type="InterPro" id="IPR000270">
    <property type="entry name" value="PB1_dom"/>
</dbReference>
<evidence type="ECO:0000259" key="2">
    <source>
        <dbReference type="PROSITE" id="PS51745"/>
    </source>
</evidence>
<feature type="domain" description="PB1" evidence="2">
    <location>
        <begin position="70"/>
        <end position="169"/>
    </location>
</feature>